<keyword evidence="3" id="KW-1185">Reference proteome</keyword>
<dbReference type="STRING" id="27349.A0A0L6UGP1"/>
<dbReference type="AlphaFoldDB" id="A0A0L6UGP1"/>
<feature type="compositionally biased region" description="Polar residues" evidence="1">
    <location>
        <begin position="413"/>
        <end position="423"/>
    </location>
</feature>
<evidence type="ECO:0000313" key="2">
    <source>
        <dbReference type="EMBL" id="KNZ47734.1"/>
    </source>
</evidence>
<evidence type="ECO:0000313" key="3">
    <source>
        <dbReference type="Proteomes" id="UP000037035"/>
    </source>
</evidence>
<evidence type="ECO:0000256" key="1">
    <source>
        <dbReference type="SAM" id="MobiDB-lite"/>
    </source>
</evidence>
<sequence length="459" mass="52742">MKTYKYLGCWITNKWQKSEPYLLEREHAKSLAEKTNKCFFKTLPLLHDKGLHLLCKTRLIQTYIMAIGSYGAEWTAMSHKRTCKIQTVIDLAMRIAYGHKSTNLITCPANSNKGKTWVQNTKRNLDILMRGSEIIEDKWNVDKNILHRVAWIKSMRDLKLALHPPAHKPEGSAERVTQTQQEERMQRDNIHTYLMQREFERESKRNNKVRLYDLYSFGRTANYIATSIHVPHVIKGVAYLSKLRMGALPTNKERIQTMNALHKDCNLKEYKCPSCDHFFEVEEEWCHYILYCGTFQKEREKYLQDVINTLYNCTEGESGNGDKHIYILLLGGLLCKLYPESSQAIGANNEAYIETAYGSHDLTQGVNGYGHIPHIYPQDGENHGYVAISAYLQEIVPQIERLLYKEVNQSEKASQLPVSSSGQPMLRANESLSEETTCPYESSRARPNGMPNLNPLGIG</sequence>
<reference evidence="2 3" key="1">
    <citation type="submission" date="2015-08" db="EMBL/GenBank/DDBJ databases">
        <title>Next Generation Sequencing and Analysis of the Genome of Puccinia sorghi L Schw, the Causal Agent of Maize Common Rust.</title>
        <authorList>
            <person name="Rochi L."/>
            <person name="Burguener G."/>
            <person name="Darino M."/>
            <person name="Turjanski A."/>
            <person name="Kreff E."/>
            <person name="Dieguez M.J."/>
            <person name="Sacco F."/>
        </authorList>
    </citation>
    <scope>NUCLEOTIDE SEQUENCE [LARGE SCALE GENOMIC DNA]</scope>
    <source>
        <strain evidence="2 3">RO10H11247</strain>
    </source>
</reference>
<protein>
    <submittedName>
        <fullName evidence="2">Uncharacterized protein</fullName>
    </submittedName>
</protein>
<comment type="caution">
    <text evidence="2">The sequence shown here is derived from an EMBL/GenBank/DDBJ whole genome shotgun (WGS) entry which is preliminary data.</text>
</comment>
<accession>A0A0L6UGP1</accession>
<dbReference type="EMBL" id="LAVV01011496">
    <property type="protein sequence ID" value="KNZ47734.1"/>
    <property type="molecule type" value="Genomic_DNA"/>
</dbReference>
<feature type="compositionally biased region" description="Polar residues" evidence="1">
    <location>
        <begin position="430"/>
        <end position="440"/>
    </location>
</feature>
<feature type="region of interest" description="Disordered" evidence="1">
    <location>
        <begin position="163"/>
        <end position="186"/>
    </location>
</feature>
<feature type="region of interest" description="Disordered" evidence="1">
    <location>
        <begin position="413"/>
        <end position="459"/>
    </location>
</feature>
<organism evidence="2 3">
    <name type="scientific">Puccinia sorghi</name>
    <dbReference type="NCBI Taxonomy" id="27349"/>
    <lineage>
        <taxon>Eukaryota</taxon>
        <taxon>Fungi</taxon>
        <taxon>Dikarya</taxon>
        <taxon>Basidiomycota</taxon>
        <taxon>Pucciniomycotina</taxon>
        <taxon>Pucciniomycetes</taxon>
        <taxon>Pucciniales</taxon>
        <taxon>Pucciniaceae</taxon>
        <taxon>Puccinia</taxon>
    </lineage>
</organism>
<dbReference type="VEuPathDB" id="FungiDB:VP01_619g6"/>
<gene>
    <name evidence="2" type="ORF">VP01_619g6</name>
</gene>
<name>A0A0L6UGP1_9BASI</name>
<dbReference type="Proteomes" id="UP000037035">
    <property type="component" value="Unassembled WGS sequence"/>
</dbReference>
<proteinExistence type="predicted"/>
<dbReference type="OrthoDB" id="2517777at2759"/>